<keyword evidence="4" id="KW-0328">Glycosyltransferase</keyword>
<dbReference type="PANTHER" id="PTHR10963">
    <property type="entry name" value="GLYCOSYL HYDROLASE-RELATED"/>
    <property type="match status" value="1"/>
</dbReference>
<evidence type="ECO:0000313" key="20">
    <source>
        <dbReference type="EMBL" id="KAF2120748.1"/>
    </source>
</evidence>
<dbReference type="GO" id="GO:0030246">
    <property type="term" value="F:carbohydrate binding"/>
    <property type="evidence" value="ECO:0007669"/>
    <property type="project" value="UniProtKB-KW"/>
</dbReference>
<dbReference type="PROSITE" id="PS51762">
    <property type="entry name" value="GH16_2"/>
    <property type="match status" value="1"/>
</dbReference>
<keyword evidence="3" id="KW-0336">GPI-anchor</keyword>
<evidence type="ECO:0000313" key="21">
    <source>
        <dbReference type="Proteomes" id="UP000799770"/>
    </source>
</evidence>
<comment type="similarity">
    <text evidence="13">Belongs to the glycosyl hydrolase 16 family. CRH1 subfamily.</text>
</comment>
<evidence type="ECO:0000256" key="13">
    <source>
        <dbReference type="ARBA" id="ARBA00038074"/>
    </source>
</evidence>
<evidence type="ECO:0000256" key="8">
    <source>
        <dbReference type="ARBA" id="ARBA00023136"/>
    </source>
</evidence>
<evidence type="ECO:0000256" key="10">
    <source>
        <dbReference type="ARBA" id="ARBA00023288"/>
    </source>
</evidence>
<dbReference type="Proteomes" id="UP000799770">
    <property type="component" value="Unassembled WGS sequence"/>
</dbReference>
<comment type="subcellular location">
    <subcellularLocation>
        <location evidence="2">Membrane</location>
        <topology evidence="2">Lipid-anchor</topology>
        <topology evidence="2">GPI-anchor</topology>
    </subcellularLocation>
</comment>
<keyword evidence="7 15" id="KW-0378">Hydrolase</keyword>
<feature type="domain" description="GH16" evidence="19">
    <location>
        <begin position="44"/>
        <end position="252"/>
    </location>
</feature>
<evidence type="ECO:0000256" key="9">
    <source>
        <dbReference type="ARBA" id="ARBA00023180"/>
    </source>
</evidence>
<gene>
    <name evidence="20" type="ORF">BDV96DRAFT_595168</name>
</gene>
<dbReference type="AlphaFoldDB" id="A0A6A5ZR70"/>
<feature type="active site" description="Nucleophile" evidence="16">
    <location>
        <position position="122"/>
    </location>
</feature>
<dbReference type="GO" id="GO:0008843">
    <property type="term" value="F:endochitinase activity"/>
    <property type="evidence" value="ECO:0007669"/>
    <property type="project" value="UniProtKB-EC"/>
</dbReference>
<dbReference type="InterPro" id="IPR013320">
    <property type="entry name" value="ConA-like_dom_sf"/>
</dbReference>
<name>A0A6A5ZR70_9PLEO</name>
<feature type="active site" description="Proton donor" evidence="16">
    <location>
        <position position="126"/>
    </location>
</feature>
<keyword evidence="5" id="KW-0808">Transferase</keyword>
<dbReference type="SUPFAM" id="SSF49899">
    <property type="entry name" value="Concanavalin A-like lectins/glucanases"/>
    <property type="match status" value="1"/>
</dbReference>
<evidence type="ECO:0000256" key="4">
    <source>
        <dbReference type="ARBA" id="ARBA00022676"/>
    </source>
</evidence>
<accession>A0A6A5ZR70</accession>
<dbReference type="OrthoDB" id="4781at2759"/>
<dbReference type="GO" id="GO:0009277">
    <property type="term" value="C:fungal-type cell wall"/>
    <property type="evidence" value="ECO:0007669"/>
    <property type="project" value="TreeGrafter"/>
</dbReference>
<evidence type="ECO:0000256" key="12">
    <source>
        <dbReference type="ARBA" id="ARBA00023316"/>
    </source>
</evidence>
<dbReference type="GO" id="GO:0098552">
    <property type="term" value="C:side of membrane"/>
    <property type="evidence" value="ECO:0007669"/>
    <property type="project" value="UniProtKB-KW"/>
</dbReference>
<evidence type="ECO:0000256" key="16">
    <source>
        <dbReference type="PIRSR" id="PIRSR037299-1"/>
    </source>
</evidence>
<evidence type="ECO:0000256" key="11">
    <source>
        <dbReference type="ARBA" id="ARBA00023295"/>
    </source>
</evidence>
<dbReference type="PANTHER" id="PTHR10963:SF27">
    <property type="entry name" value="GLYCOSIDASE-RELATED"/>
    <property type="match status" value="1"/>
</dbReference>
<comment type="catalytic activity">
    <reaction evidence="1">
        <text>Random endo-hydrolysis of N-acetyl-beta-D-glucosaminide (1-&gt;4)-beta-linkages in chitin and chitodextrins.</text>
        <dbReference type="EC" id="3.2.1.14"/>
    </reaction>
</comment>
<proteinExistence type="inferred from homology"/>
<dbReference type="GO" id="GO:0016757">
    <property type="term" value="F:glycosyltransferase activity"/>
    <property type="evidence" value="ECO:0007669"/>
    <property type="project" value="UniProtKB-KW"/>
</dbReference>
<feature type="disulfide bond" evidence="17">
    <location>
        <begin position="27"/>
        <end position="35"/>
    </location>
</feature>
<evidence type="ECO:0000256" key="1">
    <source>
        <dbReference type="ARBA" id="ARBA00000822"/>
    </source>
</evidence>
<dbReference type="Gene3D" id="2.60.120.200">
    <property type="match status" value="1"/>
</dbReference>
<keyword evidence="12" id="KW-0961">Cell wall biogenesis/degradation</keyword>
<evidence type="ECO:0000256" key="5">
    <source>
        <dbReference type="ARBA" id="ARBA00022679"/>
    </source>
</evidence>
<keyword evidence="17" id="KW-1015">Disulfide bond</keyword>
<comment type="function">
    <text evidence="14">Dual chitinase/transglycosylase that plays a role in cell wall architecture. Chitinase and transglycosylase activities are coupled. Required for the polysaccharide cross-linking at the septa and the cell wall. More specifically, transfers chitin to 1,6-beta-glucan in the cell wall.</text>
</comment>
<keyword evidence="20" id="KW-0430">Lectin</keyword>
<evidence type="ECO:0000259" key="19">
    <source>
        <dbReference type="PROSITE" id="PS51762"/>
    </source>
</evidence>
<protein>
    <recommendedName>
        <fullName evidence="15">Crh-like protein</fullName>
        <ecNumber evidence="15">3.2.-.-</ecNumber>
    </recommendedName>
</protein>
<evidence type="ECO:0000256" key="14">
    <source>
        <dbReference type="ARBA" id="ARBA00093308"/>
    </source>
</evidence>
<dbReference type="CDD" id="cd02183">
    <property type="entry name" value="GH16_fungal_CRH1_transglycosylase"/>
    <property type="match status" value="1"/>
</dbReference>
<keyword evidence="21" id="KW-1185">Reference proteome</keyword>
<dbReference type="FunFam" id="2.60.120.200:FF:000152">
    <property type="entry name" value="Cell wall glucanase"/>
    <property type="match status" value="1"/>
</dbReference>
<evidence type="ECO:0000256" key="7">
    <source>
        <dbReference type="ARBA" id="ARBA00022801"/>
    </source>
</evidence>
<evidence type="ECO:0000256" key="17">
    <source>
        <dbReference type="PIRSR" id="PIRSR037299-2"/>
    </source>
</evidence>
<evidence type="ECO:0000256" key="2">
    <source>
        <dbReference type="ARBA" id="ARBA00004589"/>
    </source>
</evidence>
<dbReference type="GO" id="GO:0005975">
    <property type="term" value="P:carbohydrate metabolic process"/>
    <property type="evidence" value="ECO:0007669"/>
    <property type="project" value="InterPro"/>
</dbReference>
<keyword evidence="9" id="KW-0325">Glycoprotein</keyword>
<evidence type="ECO:0000256" key="15">
    <source>
        <dbReference type="PIRNR" id="PIRNR037299"/>
    </source>
</evidence>
<keyword evidence="10" id="KW-0449">Lipoprotein</keyword>
<reference evidence="20" key="1">
    <citation type="journal article" date="2020" name="Stud. Mycol.">
        <title>101 Dothideomycetes genomes: a test case for predicting lifestyles and emergence of pathogens.</title>
        <authorList>
            <person name="Haridas S."/>
            <person name="Albert R."/>
            <person name="Binder M."/>
            <person name="Bloem J."/>
            <person name="Labutti K."/>
            <person name="Salamov A."/>
            <person name="Andreopoulos B."/>
            <person name="Baker S."/>
            <person name="Barry K."/>
            <person name="Bills G."/>
            <person name="Bluhm B."/>
            <person name="Cannon C."/>
            <person name="Castanera R."/>
            <person name="Culley D."/>
            <person name="Daum C."/>
            <person name="Ezra D."/>
            <person name="Gonzalez J."/>
            <person name="Henrissat B."/>
            <person name="Kuo A."/>
            <person name="Liang C."/>
            <person name="Lipzen A."/>
            <person name="Lutzoni F."/>
            <person name="Magnuson J."/>
            <person name="Mondo S."/>
            <person name="Nolan M."/>
            <person name="Ohm R."/>
            <person name="Pangilinan J."/>
            <person name="Park H.-J."/>
            <person name="Ramirez L."/>
            <person name="Alfaro M."/>
            <person name="Sun H."/>
            <person name="Tritt A."/>
            <person name="Yoshinaga Y."/>
            <person name="Zwiers L.-H."/>
            <person name="Turgeon B."/>
            <person name="Goodwin S."/>
            <person name="Spatafora J."/>
            <person name="Crous P."/>
            <person name="Grigoriev I."/>
        </authorList>
    </citation>
    <scope>NUCLEOTIDE SEQUENCE</scope>
    <source>
        <strain evidence="20">CBS 627.86</strain>
    </source>
</reference>
<dbReference type="GO" id="GO:0031505">
    <property type="term" value="P:fungal-type cell wall organization"/>
    <property type="evidence" value="ECO:0007669"/>
    <property type="project" value="TreeGrafter"/>
</dbReference>
<dbReference type="PIRSF" id="PIRSF037299">
    <property type="entry name" value="Glycosidase_CRH1_prd"/>
    <property type="match status" value="1"/>
</dbReference>
<feature type="signal peptide" evidence="18">
    <location>
        <begin position="1"/>
        <end position="21"/>
    </location>
</feature>
<keyword evidence="8 15" id="KW-0472">Membrane</keyword>
<dbReference type="Pfam" id="PF00722">
    <property type="entry name" value="Glyco_hydro_16"/>
    <property type="match status" value="1"/>
</dbReference>
<dbReference type="EMBL" id="ML977313">
    <property type="protein sequence ID" value="KAF2120748.1"/>
    <property type="molecule type" value="Genomic_DNA"/>
</dbReference>
<keyword evidence="11" id="KW-0326">Glycosidase</keyword>
<keyword evidence="6 18" id="KW-0732">Signal</keyword>
<dbReference type="InterPro" id="IPR017168">
    <property type="entry name" value="CHR-like"/>
</dbReference>
<dbReference type="EC" id="3.2.-.-" evidence="15"/>
<evidence type="ECO:0000256" key="6">
    <source>
        <dbReference type="ARBA" id="ARBA00022729"/>
    </source>
</evidence>
<dbReference type="InterPro" id="IPR000757">
    <property type="entry name" value="Beta-glucanase-like"/>
</dbReference>
<organism evidence="20 21">
    <name type="scientific">Lophiotrema nucula</name>
    <dbReference type="NCBI Taxonomy" id="690887"/>
    <lineage>
        <taxon>Eukaryota</taxon>
        <taxon>Fungi</taxon>
        <taxon>Dikarya</taxon>
        <taxon>Ascomycota</taxon>
        <taxon>Pezizomycotina</taxon>
        <taxon>Dothideomycetes</taxon>
        <taxon>Pleosporomycetidae</taxon>
        <taxon>Pleosporales</taxon>
        <taxon>Lophiotremataceae</taxon>
        <taxon>Lophiotrema</taxon>
    </lineage>
</organism>
<sequence>MPSPTTSALLALFSLAVYASAQTYSTCNPTINTTCSSDAGLSSSTYSVDFTTGSDDTNWNTTSGNISYTSSGAEFTITQQGDSPTIQTTWYFFFGTLEVHIRAAPGIGIVSSIVLESDDLDEIDWEFLGGNSASVETNYFGKGNTTSYDRAVYYAVDDNQSTSHNYTVDWTTESITWYIDGVSTRTLAYEDALNGANFPQTPMRIQLGIWAGGDPELNAEGTVEWAGGDVNYDDGPFTMYVESVKVTNFNPAKSYTYGDQAGDYSSIELGNNTVSASASGNVQTGIGNADNGDTNGTVANASSTANASGTVVAQTTATSGFTVSSGGYSLIWGSSATLMVQGLRGAACGLNAEA</sequence>
<dbReference type="InterPro" id="IPR050546">
    <property type="entry name" value="Glycosyl_Hydrlase_16"/>
</dbReference>
<evidence type="ECO:0000256" key="3">
    <source>
        <dbReference type="ARBA" id="ARBA00022622"/>
    </source>
</evidence>
<feature type="chain" id="PRO_5025548616" description="Crh-like protein" evidence="18">
    <location>
        <begin position="22"/>
        <end position="354"/>
    </location>
</feature>
<evidence type="ECO:0000256" key="18">
    <source>
        <dbReference type="SAM" id="SignalP"/>
    </source>
</evidence>